<dbReference type="InterPro" id="IPR006530">
    <property type="entry name" value="YD"/>
</dbReference>
<comment type="caution">
    <text evidence="2">The sequence shown here is derived from an EMBL/GenBank/DDBJ whole genome shotgun (WGS) entry which is preliminary data.</text>
</comment>
<evidence type="ECO:0000313" key="3">
    <source>
        <dbReference type="Proteomes" id="UP000093173"/>
    </source>
</evidence>
<name>A0A1B9QXF5_9VIBR</name>
<reference evidence="3" key="1">
    <citation type="submission" date="2016-06" db="EMBL/GenBank/DDBJ databases">
        <authorList>
            <person name="Hehemann J.-H."/>
            <person name="Arevalo P."/>
            <person name="Datta M.S."/>
            <person name="Polz M.F."/>
        </authorList>
    </citation>
    <scope>NUCLEOTIDE SEQUENCE [LARGE SCALE GENOMIC DNA]</scope>
    <source>
        <strain evidence="3">9CSC122</strain>
    </source>
</reference>
<evidence type="ECO:0000256" key="1">
    <source>
        <dbReference type="SAM" id="MobiDB-lite"/>
    </source>
</evidence>
<organism evidence="2 3">
    <name type="scientific">Vibrio genomosp. F10</name>
    <dbReference type="NCBI Taxonomy" id="723171"/>
    <lineage>
        <taxon>Bacteria</taxon>
        <taxon>Pseudomonadati</taxon>
        <taxon>Pseudomonadota</taxon>
        <taxon>Gammaproteobacteria</taxon>
        <taxon>Vibrionales</taxon>
        <taxon>Vibrionaceae</taxon>
        <taxon>Vibrio</taxon>
    </lineage>
</organism>
<dbReference type="EMBL" id="MAJZ01000638">
    <property type="protein sequence ID" value="OCH74532.1"/>
    <property type="molecule type" value="Genomic_DNA"/>
</dbReference>
<dbReference type="InterPro" id="IPR031325">
    <property type="entry name" value="RHS_repeat"/>
</dbReference>
<proteinExistence type="predicted"/>
<feature type="compositionally biased region" description="Polar residues" evidence="1">
    <location>
        <begin position="891"/>
        <end position="907"/>
    </location>
</feature>
<dbReference type="Proteomes" id="UP000093173">
    <property type="component" value="Unassembled WGS sequence"/>
</dbReference>
<accession>A0A1B9QXF5</accession>
<dbReference type="Pfam" id="PF05593">
    <property type="entry name" value="RHS_repeat"/>
    <property type="match status" value="1"/>
</dbReference>
<evidence type="ECO:0008006" key="4">
    <source>
        <dbReference type="Google" id="ProtNLM"/>
    </source>
</evidence>
<evidence type="ECO:0000313" key="2">
    <source>
        <dbReference type="EMBL" id="OCH74532.1"/>
    </source>
</evidence>
<dbReference type="NCBIfam" id="TIGR01643">
    <property type="entry name" value="YD_repeat_2x"/>
    <property type="match status" value="1"/>
</dbReference>
<dbReference type="AlphaFoldDB" id="A0A1B9QXF5"/>
<feature type="non-terminal residue" evidence="2">
    <location>
        <position position="1"/>
    </location>
</feature>
<keyword evidence="3" id="KW-1185">Reference proteome</keyword>
<feature type="region of interest" description="Disordered" evidence="1">
    <location>
        <begin position="868"/>
        <end position="924"/>
    </location>
</feature>
<sequence length="924" mass="103860">YHLLILERHYNNDALYRKDIYEYFAFKNRGINSQPATYSLLKEQTTILYHKGTSRSFTKHYDYDDFANPTFEQNADGSQVVRTYYPAHGEEGACPAHPFGLVAFLKSETFIPSNGEKPRSSQMTYKALNRLDDRKETFIVPLAQRDDFGVSTFDYYKDPEYPLIYGRVSTQVDTFNGYETKTHFNYEFLDSGLETTTSIISHDGFTVSESGKVDYFYGNPIEIIDSEGVISRFSYDALGRKTGAVVSPGTDFEAHQTFSYKVGDGINSAKQVDTKGNTIEKRFDNAGKLLEVIQSEPGEEPKMVLSCAYDNFGMMVSKTETDWLDGTALSLTTSYQYDVNGEVCQITHPDGRIELIEQNPVTLTTHYQHKASHGGPSLMKDITTFDLSGRELKKQTYDSAGTLLASTQNSYDGYGNLLSVTDTEGRVIQHRYDEIDRLIKTTRTIDGQTVSERYVYPDFTAADLPCQILVNDLTMGEVEYDGLMRLKQQTGLNSGTVNYSYSGSAPMPVSMNTAKGDQVNFSNNEFLQVPTTISVSGQSQLGSAYTYDTQTALPISSQNYTGERTVTRDSQSRVLTETVYIDGVERQASFRYSLQGKLLEKSDFFGNTSIFDFDNLGRLRSSEEIVSGISTVTNFDYDEFSRPYKYVTQRGEDKAEIELKFNSFGGEIHRQARLNDRLVFSIEQEFNKRMLLDSRTFNQGDDSTRETFFYDDLARLVSYTVNGSNAPEDEYGNTIIEQSFVHDVYGNITQATSAFDDGRVNVASFTFPSSNPQRLVKLTNTHPDYPARVMFSYDAAGNLLNDEQGRRFNYNALSQMTSVKEGGNVVSEYQYDAGGRVVSQSVEDNLIYLFYLSGQLVNEKSGSANSHFQNIGPGLSSRSVTSPQEEVHQFSLGNSQDSTLETYTSTDGESREQISRKYTPYGEG</sequence>
<gene>
    <name evidence="2" type="ORF">A6E14_12580</name>
</gene>
<protein>
    <recommendedName>
        <fullName evidence="4">Sugar-binding protein</fullName>
    </recommendedName>
</protein>
<dbReference type="Gene3D" id="2.180.10.10">
    <property type="entry name" value="RHS repeat-associated core"/>
    <property type="match status" value="2"/>
</dbReference>